<dbReference type="CDD" id="cd22584">
    <property type="entry name" value="Rcat_RBR_unk"/>
    <property type="match status" value="1"/>
</dbReference>
<keyword evidence="12" id="KW-1185">Reference proteome</keyword>
<evidence type="ECO:0000256" key="5">
    <source>
        <dbReference type="ARBA" id="ARBA00022737"/>
    </source>
</evidence>
<evidence type="ECO:0000256" key="1">
    <source>
        <dbReference type="ARBA" id="ARBA00001798"/>
    </source>
</evidence>
<evidence type="ECO:0000259" key="10">
    <source>
        <dbReference type="PROSITE" id="PS51873"/>
    </source>
</evidence>
<dbReference type="GO" id="GO:0008270">
    <property type="term" value="F:zinc ion binding"/>
    <property type="evidence" value="ECO:0007669"/>
    <property type="project" value="UniProtKB-KW"/>
</dbReference>
<proteinExistence type="predicted"/>
<keyword evidence="7" id="KW-0833">Ubl conjugation pathway</keyword>
<feature type="domain" description="RING-type" evidence="10">
    <location>
        <begin position="312"/>
        <end position="514"/>
    </location>
</feature>
<keyword evidence="5" id="KW-0677">Repeat</keyword>
<keyword evidence="6" id="KW-0863">Zinc-finger</keyword>
<evidence type="ECO:0000256" key="3">
    <source>
        <dbReference type="ARBA" id="ARBA00022679"/>
    </source>
</evidence>
<dbReference type="InterPro" id="IPR002867">
    <property type="entry name" value="IBR_dom"/>
</dbReference>
<accession>A0A7C8IRA4</accession>
<gene>
    <name evidence="11" type="ORF">GQX73_g5297</name>
</gene>
<dbReference type="EC" id="2.3.2.31" evidence="2"/>
<dbReference type="Proteomes" id="UP000481858">
    <property type="component" value="Unassembled WGS sequence"/>
</dbReference>
<protein>
    <recommendedName>
        <fullName evidence="2">RBR-type E3 ubiquitin transferase</fullName>
        <ecNumber evidence="2">2.3.2.31</ecNumber>
    </recommendedName>
</protein>
<feature type="compositionally biased region" description="Acidic residues" evidence="9">
    <location>
        <begin position="68"/>
        <end position="81"/>
    </location>
</feature>
<feature type="compositionally biased region" description="Low complexity" evidence="9">
    <location>
        <begin position="48"/>
        <end position="59"/>
    </location>
</feature>
<reference evidence="11 12" key="1">
    <citation type="submission" date="2019-12" db="EMBL/GenBank/DDBJ databases">
        <title>Draft genome sequence of the ascomycete Xylaria multiplex DSM 110363.</title>
        <authorList>
            <person name="Buettner E."/>
            <person name="Kellner H."/>
        </authorList>
    </citation>
    <scope>NUCLEOTIDE SEQUENCE [LARGE SCALE GENOMIC DNA]</scope>
    <source>
        <strain evidence="11 12">DSM 110363</strain>
    </source>
</reference>
<name>A0A7C8IRA4_9PEZI</name>
<feature type="compositionally biased region" description="Basic residues" evidence="9">
    <location>
        <begin position="227"/>
        <end position="241"/>
    </location>
</feature>
<comment type="caution">
    <text evidence="11">The sequence shown here is derived from an EMBL/GenBank/DDBJ whole genome shotgun (WGS) entry which is preliminary data.</text>
</comment>
<feature type="region of interest" description="Disordered" evidence="9">
    <location>
        <begin position="528"/>
        <end position="581"/>
    </location>
</feature>
<keyword evidence="3" id="KW-0808">Transferase</keyword>
<evidence type="ECO:0000256" key="8">
    <source>
        <dbReference type="ARBA" id="ARBA00022833"/>
    </source>
</evidence>
<evidence type="ECO:0000256" key="4">
    <source>
        <dbReference type="ARBA" id="ARBA00022723"/>
    </source>
</evidence>
<dbReference type="OrthoDB" id="9977870at2759"/>
<dbReference type="PANTHER" id="PTHR11685">
    <property type="entry name" value="RBR FAMILY RING FINGER AND IBR DOMAIN-CONTAINING"/>
    <property type="match status" value="1"/>
</dbReference>
<dbReference type="GO" id="GO:0016567">
    <property type="term" value="P:protein ubiquitination"/>
    <property type="evidence" value="ECO:0007669"/>
    <property type="project" value="InterPro"/>
</dbReference>
<feature type="compositionally biased region" description="Low complexity" evidence="9">
    <location>
        <begin position="114"/>
        <end position="154"/>
    </location>
</feature>
<organism evidence="11 12">
    <name type="scientific">Xylaria multiplex</name>
    <dbReference type="NCBI Taxonomy" id="323545"/>
    <lineage>
        <taxon>Eukaryota</taxon>
        <taxon>Fungi</taxon>
        <taxon>Dikarya</taxon>
        <taxon>Ascomycota</taxon>
        <taxon>Pezizomycotina</taxon>
        <taxon>Sordariomycetes</taxon>
        <taxon>Xylariomycetidae</taxon>
        <taxon>Xylariales</taxon>
        <taxon>Xylariaceae</taxon>
        <taxon>Xylaria</taxon>
    </lineage>
</organism>
<feature type="compositionally biased region" description="Acidic residues" evidence="9">
    <location>
        <begin position="567"/>
        <end position="581"/>
    </location>
</feature>
<evidence type="ECO:0000256" key="7">
    <source>
        <dbReference type="ARBA" id="ARBA00022786"/>
    </source>
</evidence>
<feature type="region of interest" description="Disordered" evidence="9">
    <location>
        <begin position="1"/>
        <end position="21"/>
    </location>
</feature>
<dbReference type="InParanoid" id="A0A7C8IRA4"/>
<evidence type="ECO:0000256" key="9">
    <source>
        <dbReference type="SAM" id="MobiDB-lite"/>
    </source>
</evidence>
<dbReference type="InterPro" id="IPR031127">
    <property type="entry name" value="E3_UB_ligase_RBR"/>
</dbReference>
<evidence type="ECO:0000313" key="12">
    <source>
        <dbReference type="Proteomes" id="UP000481858"/>
    </source>
</evidence>
<evidence type="ECO:0000256" key="6">
    <source>
        <dbReference type="ARBA" id="ARBA00022771"/>
    </source>
</evidence>
<evidence type="ECO:0000313" key="11">
    <source>
        <dbReference type="EMBL" id="KAF2968258.1"/>
    </source>
</evidence>
<dbReference type="SUPFAM" id="SSF57850">
    <property type="entry name" value="RING/U-box"/>
    <property type="match status" value="2"/>
</dbReference>
<dbReference type="Pfam" id="PF01485">
    <property type="entry name" value="IBR"/>
    <property type="match status" value="2"/>
</dbReference>
<dbReference type="EMBL" id="WUBL01000054">
    <property type="protein sequence ID" value="KAF2968258.1"/>
    <property type="molecule type" value="Genomic_DNA"/>
</dbReference>
<dbReference type="PROSITE" id="PS51873">
    <property type="entry name" value="TRIAD"/>
    <property type="match status" value="1"/>
</dbReference>
<dbReference type="CDD" id="cd20335">
    <property type="entry name" value="BRcat_RBR"/>
    <property type="match status" value="1"/>
</dbReference>
<sequence length="792" mass="88882">MSAASRIGIDTAHPLQKPMIGNHGEECHVIRCLIEPDNLKYQDTRSMPPVRLLPRPTTPKSRGRQIYDVDDDDDDDDDENSEKERLRGRLRSRSRVTFRTTSRATSKAKSGVKSRPASRSSESSESITIPTPTRSSYQIRSAPSAPSLGSSSGSESDDSGDESSNSTQDFGMKTRTLKERMNGTPDSEPAPNPQSRSRSRHRSRDRIVPEIESATDSEEVISQHPRVVVKRSTLARRKQAHQSRSPSRAPSQKRAAKKYYHSDVSYSGKPPFSQSRATSTSRVTSGHSMSSSSFGKFFQTSSLPQSYDASPKVRSCIACGDGISTKKLAKLKCGHRWCEKCLKRRFKVSIEDAQNMPPRCCTDDIIPLKHVNDLFGDSFKRTWNEKFANFLDRDRNYCPKAKCREWIRPADLRHHSNGRTSATCRKCETEICGDCYNKWHKSRHCPADADTAQFLKVAQEAGWKRCFNCQAMVELKEGCNHMTCRCGAQFCMLCGSKWKACECPSFNYHLNEEDDPNNVQIHVPMVSRERLGGTDGLPRSSRTGLGYAREPRRHRGHRDDRRQLHNDDDDEEDDDDDYLDDMGDVMGLGNAGGHFMHDDYRRRAHGAAIPPAAPPAVPLVPLPPPSAHERPNAGTNYVSGVNKARGVRSSSMERRLADRFSEQRQNFSPHHRSFGHPIPPPSAPPMGMGLPPLHQPPMVPSPISRRHTMHDDIYDVPFDPRYASHAIPRRAAAHTYMDDFAVHGPMSRRYRQMEPPKHSELAGLTGPGSGANRVFEWVTHVDPFPPDNQTVA</sequence>
<keyword evidence="8" id="KW-0862">Zinc</keyword>
<dbReference type="AlphaFoldDB" id="A0A7C8IRA4"/>
<feature type="region of interest" description="Disordered" evidence="9">
    <location>
        <begin position="41"/>
        <end position="286"/>
    </location>
</feature>
<dbReference type="GO" id="GO:0061630">
    <property type="term" value="F:ubiquitin protein ligase activity"/>
    <property type="evidence" value="ECO:0007669"/>
    <property type="project" value="UniProtKB-EC"/>
</dbReference>
<dbReference type="InterPro" id="IPR044066">
    <property type="entry name" value="TRIAD_supradom"/>
</dbReference>
<feature type="compositionally biased region" description="Basic and acidic residues" evidence="9">
    <location>
        <begin position="557"/>
        <end position="566"/>
    </location>
</feature>
<keyword evidence="4" id="KW-0479">Metal-binding</keyword>
<comment type="catalytic activity">
    <reaction evidence="1">
        <text>[E2 ubiquitin-conjugating enzyme]-S-ubiquitinyl-L-cysteine + [acceptor protein]-L-lysine = [E2 ubiquitin-conjugating enzyme]-L-cysteine + [acceptor protein]-N(6)-ubiquitinyl-L-lysine.</text>
        <dbReference type="EC" id="2.3.2.31"/>
    </reaction>
</comment>
<dbReference type="Gene3D" id="1.20.120.1750">
    <property type="match status" value="1"/>
</dbReference>
<evidence type="ECO:0000256" key="2">
    <source>
        <dbReference type="ARBA" id="ARBA00012251"/>
    </source>
</evidence>